<dbReference type="PANTHER" id="PTHR24422:SF19">
    <property type="entry name" value="CHEMOTAXIS PROTEIN METHYLTRANSFERASE"/>
    <property type="match status" value="1"/>
</dbReference>
<dbReference type="Gene3D" id="3.40.50.150">
    <property type="entry name" value="Vaccinia Virus protein VP39"/>
    <property type="match status" value="1"/>
</dbReference>
<comment type="catalytic activity">
    <reaction evidence="1 5">
        <text>L-glutamyl-[protein] + S-adenosyl-L-methionine = [protein]-L-glutamate 5-O-methyl ester + S-adenosyl-L-homocysteine</text>
        <dbReference type="Rhea" id="RHEA:24452"/>
        <dbReference type="Rhea" id="RHEA-COMP:10208"/>
        <dbReference type="Rhea" id="RHEA-COMP:10311"/>
        <dbReference type="ChEBI" id="CHEBI:29973"/>
        <dbReference type="ChEBI" id="CHEBI:57856"/>
        <dbReference type="ChEBI" id="CHEBI:59789"/>
        <dbReference type="ChEBI" id="CHEBI:82795"/>
        <dbReference type="EC" id="2.1.1.80"/>
    </reaction>
</comment>
<dbReference type="Pfam" id="PF03705">
    <property type="entry name" value="CheR_N"/>
    <property type="match status" value="1"/>
</dbReference>
<dbReference type="SUPFAM" id="SSF47757">
    <property type="entry name" value="Chemotaxis receptor methyltransferase CheR, N-terminal domain"/>
    <property type="match status" value="1"/>
</dbReference>
<dbReference type="GO" id="GO:0008983">
    <property type="term" value="F:protein-glutamate O-methyltransferase activity"/>
    <property type="evidence" value="ECO:0007669"/>
    <property type="project" value="UniProtKB-EC"/>
</dbReference>
<dbReference type="PANTHER" id="PTHR24422">
    <property type="entry name" value="CHEMOTAXIS PROTEIN METHYLTRANSFERASE"/>
    <property type="match status" value="1"/>
</dbReference>
<sequence length="289" mass="32458">MGVLLKVAPTLTVVEGSQRELEFTTTDFERVRTLMHRHAGIALGEAKRQMVYARLARRLRALGLRRFSDYLALLDAEPGGPEWQAFVNALTTNLTAFFRERHHFELLAQHARARRGRDAPYRVWSAAASTGEEAYSAAMTLAEVYGAASARFEVAGSDIDTQVLQEAARAIYPTDRLENVALPLKKAYCLRGRGRQAGCVRIQPLLAERVRFFRFNLCSERWPKLGPFDAIFCRNVMIYFDADTQRSVLLRLAECLAPDGLLFLGHSENIQHLGTPFVAAGQTAYRLPD</sequence>
<feature type="binding site" evidence="6">
    <location>
        <begin position="234"/>
        <end position="235"/>
    </location>
    <ligand>
        <name>S-adenosyl-L-methionine</name>
        <dbReference type="ChEBI" id="CHEBI:59789"/>
    </ligand>
</feature>
<gene>
    <name evidence="8" type="ORF">Ga0061063_0289</name>
</gene>
<dbReference type="InterPro" id="IPR036804">
    <property type="entry name" value="CheR_N_sf"/>
</dbReference>
<dbReference type="PRINTS" id="PR00996">
    <property type="entry name" value="CHERMTFRASE"/>
</dbReference>
<comment type="function">
    <text evidence="5">Methylation of the membrane-bound methyl-accepting chemotaxis proteins (MCP) to form gamma-glutamyl methyl ester residues in MCP.</text>
</comment>
<dbReference type="PIRSF" id="PIRSF000410">
    <property type="entry name" value="CheR"/>
    <property type="match status" value="1"/>
</dbReference>
<dbReference type="InterPro" id="IPR022641">
    <property type="entry name" value="CheR_N"/>
</dbReference>
<feature type="binding site" evidence="6">
    <location>
        <position position="99"/>
    </location>
    <ligand>
        <name>S-adenosyl-L-methionine</name>
        <dbReference type="ChEBI" id="CHEBI:59789"/>
    </ligand>
</feature>
<keyword evidence="2 5" id="KW-0489">Methyltransferase</keyword>
<dbReference type="Pfam" id="PF01739">
    <property type="entry name" value="CheR"/>
    <property type="match status" value="1"/>
</dbReference>
<keyword evidence="9" id="KW-1185">Reference proteome</keyword>
<dbReference type="RefSeq" id="WP_055433084.1">
    <property type="nucleotide sequence ID" value="NZ_CYHA01000001.1"/>
</dbReference>
<dbReference type="InterPro" id="IPR029063">
    <property type="entry name" value="SAM-dependent_MTases_sf"/>
</dbReference>
<organism evidence="8 9">
    <name type="scientific">Gulbenkiania indica</name>
    <dbReference type="NCBI Taxonomy" id="375574"/>
    <lineage>
        <taxon>Bacteria</taxon>
        <taxon>Pseudomonadati</taxon>
        <taxon>Pseudomonadota</taxon>
        <taxon>Betaproteobacteria</taxon>
        <taxon>Neisseriales</taxon>
        <taxon>Chromobacteriaceae</taxon>
        <taxon>Gulbenkiania</taxon>
    </lineage>
</organism>
<dbReference type="CDD" id="cd02440">
    <property type="entry name" value="AdoMet_MTases"/>
    <property type="match status" value="1"/>
</dbReference>
<feature type="domain" description="CheR-type methyltransferase" evidence="7">
    <location>
        <begin position="16"/>
        <end position="289"/>
    </location>
</feature>
<evidence type="ECO:0000256" key="5">
    <source>
        <dbReference type="PIRNR" id="PIRNR000410"/>
    </source>
</evidence>
<protein>
    <recommendedName>
        <fullName evidence="5">Chemotaxis protein methyltransferase</fullName>
        <ecNumber evidence="5">2.1.1.80</ecNumber>
    </recommendedName>
</protein>
<dbReference type="OrthoDB" id="9816309at2"/>
<dbReference type="EMBL" id="CYHA01000001">
    <property type="protein sequence ID" value="CUA81447.1"/>
    <property type="molecule type" value="Genomic_DNA"/>
</dbReference>
<accession>A0A0K6GS42</accession>
<dbReference type="SMART" id="SM00138">
    <property type="entry name" value="MeTrc"/>
    <property type="match status" value="1"/>
</dbReference>
<dbReference type="InterPro" id="IPR026024">
    <property type="entry name" value="Chemotaxis_MeTrfase_CheR"/>
</dbReference>
<dbReference type="InterPro" id="IPR000780">
    <property type="entry name" value="CheR_MeTrfase"/>
</dbReference>
<dbReference type="EC" id="2.1.1.80" evidence="5"/>
<feature type="binding site" evidence="6">
    <location>
        <position position="133"/>
    </location>
    <ligand>
        <name>S-adenosyl-L-methionine</name>
        <dbReference type="ChEBI" id="CHEBI:59789"/>
    </ligand>
</feature>
<evidence type="ECO:0000259" key="7">
    <source>
        <dbReference type="PROSITE" id="PS50123"/>
    </source>
</evidence>
<dbReference type="Proteomes" id="UP000243535">
    <property type="component" value="Unassembled WGS sequence"/>
</dbReference>
<evidence type="ECO:0000313" key="9">
    <source>
        <dbReference type="Proteomes" id="UP000243535"/>
    </source>
</evidence>
<evidence type="ECO:0000256" key="3">
    <source>
        <dbReference type="ARBA" id="ARBA00022679"/>
    </source>
</evidence>
<feature type="binding site" evidence="6">
    <location>
        <position position="95"/>
    </location>
    <ligand>
        <name>S-adenosyl-L-methionine</name>
        <dbReference type="ChEBI" id="CHEBI:59789"/>
    </ligand>
</feature>
<feature type="binding site" evidence="6">
    <location>
        <position position="93"/>
    </location>
    <ligand>
        <name>S-adenosyl-L-methionine</name>
        <dbReference type="ChEBI" id="CHEBI:59789"/>
    </ligand>
</feature>
<dbReference type="GO" id="GO:0032259">
    <property type="term" value="P:methylation"/>
    <property type="evidence" value="ECO:0007669"/>
    <property type="project" value="UniProtKB-KW"/>
</dbReference>
<dbReference type="STRING" id="375574.GCA_001418035_00089"/>
<dbReference type="AlphaFoldDB" id="A0A0K6GS42"/>
<feature type="binding site" evidence="6">
    <location>
        <begin position="216"/>
        <end position="217"/>
    </location>
    <ligand>
        <name>S-adenosyl-L-methionine</name>
        <dbReference type="ChEBI" id="CHEBI:59789"/>
    </ligand>
</feature>
<evidence type="ECO:0000256" key="6">
    <source>
        <dbReference type="PIRSR" id="PIRSR000410-1"/>
    </source>
</evidence>
<evidence type="ECO:0000256" key="2">
    <source>
        <dbReference type="ARBA" id="ARBA00022603"/>
    </source>
</evidence>
<evidence type="ECO:0000256" key="1">
    <source>
        <dbReference type="ARBA" id="ARBA00001541"/>
    </source>
</evidence>
<dbReference type="InterPro" id="IPR050903">
    <property type="entry name" value="Bact_Chemotaxis_MeTrfase"/>
</dbReference>
<proteinExistence type="predicted"/>
<reference evidence="9" key="1">
    <citation type="submission" date="2015-08" db="EMBL/GenBank/DDBJ databases">
        <authorList>
            <person name="Varghese N."/>
        </authorList>
    </citation>
    <scope>NUCLEOTIDE SEQUENCE [LARGE SCALE GENOMIC DNA]</scope>
    <source>
        <strain evidence="9">DSM 17901</strain>
    </source>
</reference>
<keyword evidence="4 5" id="KW-0949">S-adenosyl-L-methionine</keyword>
<dbReference type="InterPro" id="IPR022642">
    <property type="entry name" value="CheR_C"/>
</dbReference>
<evidence type="ECO:0000313" key="8">
    <source>
        <dbReference type="EMBL" id="CUA81447.1"/>
    </source>
</evidence>
<dbReference type="PROSITE" id="PS50123">
    <property type="entry name" value="CHER"/>
    <property type="match status" value="1"/>
</dbReference>
<name>A0A0K6GS42_9NEIS</name>
<feature type="binding site" evidence="6">
    <location>
        <position position="158"/>
    </location>
    <ligand>
        <name>S-adenosyl-L-methionine</name>
        <dbReference type="ChEBI" id="CHEBI:59789"/>
    </ligand>
</feature>
<evidence type="ECO:0000256" key="4">
    <source>
        <dbReference type="ARBA" id="ARBA00022691"/>
    </source>
</evidence>
<dbReference type="Gene3D" id="1.10.155.10">
    <property type="entry name" value="Chemotaxis receptor methyltransferase CheR, N-terminal domain"/>
    <property type="match status" value="1"/>
</dbReference>
<dbReference type="SUPFAM" id="SSF53335">
    <property type="entry name" value="S-adenosyl-L-methionine-dependent methyltransferases"/>
    <property type="match status" value="1"/>
</dbReference>
<keyword evidence="3 5" id="KW-0808">Transferase</keyword>